<keyword evidence="1" id="KW-0614">Plasmid</keyword>
<dbReference type="KEGG" id="rei:IE4771_PC00274"/>
<geneLocation type="plasmid" evidence="1 2">
    <name>pRetIE4771c</name>
</geneLocation>
<gene>
    <name evidence="1" type="ORF">IE4771_PC00274</name>
</gene>
<dbReference type="InterPro" id="IPR013320">
    <property type="entry name" value="ConA-like_dom_sf"/>
</dbReference>
<proteinExistence type="predicted"/>
<sequence>MDIDFNDGKWLNEPESWQADATGLTLTTGEKTDFWRETYYGFTRDSGHFLAFPTPESFTAQIRIQGEFRTLYDQAGLMVRLDEKRWVKTGVEFTDGEAFLSTVVTNGQSDWSVSQPFRQLEDFHIRVTCAGGALRIQASRDGSRWPLLRLAPFPIADRYEVGPTACTPERSGLTVRFSEFSIGPAITTDLHDLS</sequence>
<dbReference type="PANTHER" id="PTHR35332">
    <property type="entry name" value="REGULATION OF ENOLASE PROTEIN 1"/>
    <property type="match status" value="1"/>
</dbReference>
<dbReference type="InterPro" id="IPR015987">
    <property type="entry name" value="UCP022704"/>
</dbReference>
<dbReference type="EMBL" id="CP006989">
    <property type="protein sequence ID" value="AIC30399.1"/>
    <property type="molecule type" value="Genomic_DNA"/>
</dbReference>
<dbReference type="RefSeq" id="WP_040141211.1">
    <property type="nucleotide sequence ID" value="NZ_CP006989.1"/>
</dbReference>
<protein>
    <submittedName>
        <fullName evidence="1">Concanavalin A-like lectin/glucanase family protein</fullName>
    </submittedName>
</protein>
<dbReference type="SUPFAM" id="SSF49899">
    <property type="entry name" value="Concanavalin A-like lectins/glucanases"/>
    <property type="match status" value="1"/>
</dbReference>
<evidence type="ECO:0000313" key="1">
    <source>
        <dbReference type="EMBL" id="AIC30399.1"/>
    </source>
</evidence>
<evidence type="ECO:0000313" key="2">
    <source>
        <dbReference type="Proteomes" id="UP000027180"/>
    </source>
</evidence>
<dbReference type="Proteomes" id="UP000027180">
    <property type="component" value="Plasmid pRetIE4771c"/>
</dbReference>
<dbReference type="Gene3D" id="2.60.120.200">
    <property type="match status" value="1"/>
</dbReference>
<dbReference type="HOGENOM" id="CLU_082825_0_0_5"/>
<organism evidence="1 2">
    <name type="scientific">Rhizobium etli bv. mimosae str. IE4771</name>
    <dbReference type="NCBI Taxonomy" id="1432050"/>
    <lineage>
        <taxon>Bacteria</taxon>
        <taxon>Pseudomonadati</taxon>
        <taxon>Pseudomonadota</taxon>
        <taxon>Alphaproteobacteria</taxon>
        <taxon>Hyphomicrobiales</taxon>
        <taxon>Rhizobiaceae</taxon>
        <taxon>Rhizobium/Agrobacterium group</taxon>
        <taxon>Rhizobium</taxon>
    </lineage>
</organism>
<reference evidence="1 2" key="1">
    <citation type="submission" date="2013-12" db="EMBL/GenBank/DDBJ databases">
        <title>Complete genome sequence of Rhizobium etli bv. mimosae IE4771.</title>
        <authorList>
            <person name="Bustos P."/>
            <person name="Santamaria R.I."/>
            <person name="Lozano L."/>
            <person name="Ormeno-Orrillo E."/>
            <person name="Rogel M.A."/>
            <person name="Romero D."/>
            <person name="Cevallos M.A."/>
            <person name="Martinez-Romero E."/>
            <person name="Gonzalez V."/>
        </authorList>
    </citation>
    <scope>NUCLEOTIDE SEQUENCE [LARGE SCALE GENOMIC DNA]</scope>
    <source>
        <strain evidence="1 2">IE4771</strain>
        <plasmid evidence="2">Plasmid pRetIE4771c</plasmid>
    </source>
</reference>
<dbReference type="InterPro" id="IPR009784">
    <property type="entry name" value="DUF1349"/>
</dbReference>
<name>A0A060I9L6_RHIET</name>
<accession>A0A060I9L6</accession>
<dbReference type="AlphaFoldDB" id="A0A060I9L6"/>
<dbReference type="PANTHER" id="PTHR35332:SF2">
    <property type="entry name" value="REGULATION OF ENOLASE PROTEIN 1"/>
    <property type="match status" value="1"/>
</dbReference>
<dbReference type="OrthoDB" id="9814707at2"/>
<dbReference type="PIRSF" id="PIRSF022704">
    <property type="entry name" value="UCP022704"/>
    <property type="match status" value="1"/>
</dbReference>
<dbReference type="Pfam" id="PF07081">
    <property type="entry name" value="DUF1349"/>
    <property type="match status" value="1"/>
</dbReference>